<dbReference type="GO" id="GO:0005507">
    <property type="term" value="F:copper ion binding"/>
    <property type="evidence" value="ECO:0007669"/>
    <property type="project" value="TreeGrafter"/>
</dbReference>
<reference evidence="2 3" key="1">
    <citation type="journal article" date="2011" name="Front. Microbiol.">
        <title>Genomic signatures of strain selection and enhancement in Bacillus atrophaeus var. globigii, a historical biowarfare simulant.</title>
        <authorList>
            <person name="Gibbons H.S."/>
            <person name="Broomall S.M."/>
            <person name="McNew L.A."/>
            <person name="Daligault H."/>
            <person name="Chapman C."/>
            <person name="Bruce D."/>
            <person name="Karavis M."/>
            <person name="Krepps M."/>
            <person name="McGregor P.A."/>
            <person name="Hong C."/>
            <person name="Park K.H."/>
            <person name="Akmal A."/>
            <person name="Feldman A."/>
            <person name="Lin J.S."/>
            <person name="Chang W.E."/>
            <person name="Higgs B.W."/>
            <person name="Demirev P."/>
            <person name="Lindquist J."/>
            <person name="Liem A."/>
            <person name="Fochler E."/>
            <person name="Read T.D."/>
            <person name="Tapia R."/>
            <person name="Johnson S."/>
            <person name="Bishop-Lilly K.A."/>
            <person name="Detter C."/>
            <person name="Han C."/>
            <person name="Sozhamannan S."/>
            <person name="Rosenzweig C.N."/>
            <person name="Skowronski E.W."/>
        </authorList>
    </citation>
    <scope>NUCLEOTIDE SEQUENCE [LARGE SCALE GENOMIC DNA]</scope>
    <source>
        <strain evidence="2 3">CC-PW-9</strain>
    </source>
</reference>
<dbReference type="InterPro" id="IPR004323">
    <property type="entry name" value="Ion_tolerance_CutA"/>
</dbReference>
<dbReference type="PANTHER" id="PTHR23419:SF8">
    <property type="entry name" value="FI09726P"/>
    <property type="match status" value="1"/>
</dbReference>
<proteinExistence type="inferred from homology"/>
<dbReference type="SUPFAM" id="SSF54913">
    <property type="entry name" value="GlnB-like"/>
    <property type="match status" value="1"/>
</dbReference>
<sequence>MSTDIKLWFCTCPDANTANEIARALVNEGLAACVNILPGVTSIYVWQNEVHEDPELLLLIKSAANPQQLQQFVSDAHPYESPELIAADINAGLPDYLQWVVEQSQ</sequence>
<organism evidence="2 3">
    <name type="scientific">Idiomarina tyrosinivorans</name>
    <dbReference type="NCBI Taxonomy" id="1445662"/>
    <lineage>
        <taxon>Bacteria</taxon>
        <taxon>Pseudomonadati</taxon>
        <taxon>Pseudomonadota</taxon>
        <taxon>Gammaproteobacteria</taxon>
        <taxon>Alteromonadales</taxon>
        <taxon>Idiomarinaceae</taxon>
        <taxon>Idiomarina</taxon>
    </lineage>
</organism>
<dbReference type="InterPro" id="IPR015867">
    <property type="entry name" value="N-reg_PII/ATP_PRibTrfase_C"/>
</dbReference>
<evidence type="ECO:0000313" key="3">
    <source>
        <dbReference type="Proteomes" id="UP000287996"/>
    </source>
</evidence>
<dbReference type="EMBL" id="PIQH01000013">
    <property type="protein sequence ID" value="RUO76613.1"/>
    <property type="molecule type" value="Genomic_DNA"/>
</dbReference>
<accession>A0A432ZF98</accession>
<dbReference type="Pfam" id="PF03091">
    <property type="entry name" value="CutA1"/>
    <property type="match status" value="1"/>
</dbReference>
<dbReference type="OrthoDB" id="37622at2"/>
<dbReference type="RefSeq" id="WP_126842731.1">
    <property type="nucleotide sequence ID" value="NZ_PIQH01000013.1"/>
</dbReference>
<evidence type="ECO:0000256" key="1">
    <source>
        <dbReference type="ARBA" id="ARBA00010169"/>
    </source>
</evidence>
<evidence type="ECO:0000313" key="2">
    <source>
        <dbReference type="EMBL" id="RUO76613.1"/>
    </source>
</evidence>
<comment type="similarity">
    <text evidence="1">Belongs to the CutA family.</text>
</comment>
<protein>
    <submittedName>
        <fullName evidence="2">Divalent-cation tolerance protein CutA</fullName>
    </submittedName>
</protein>
<dbReference type="InterPro" id="IPR011322">
    <property type="entry name" value="N-reg_PII-like_a/b"/>
</dbReference>
<dbReference type="PANTHER" id="PTHR23419">
    <property type="entry name" value="DIVALENT CATION TOLERANCE CUTA-RELATED"/>
    <property type="match status" value="1"/>
</dbReference>
<name>A0A432ZF98_9GAMM</name>
<dbReference type="GO" id="GO:0010038">
    <property type="term" value="P:response to metal ion"/>
    <property type="evidence" value="ECO:0007669"/>
    <property type="project" value="InterPro"/>
</dbReference>
<keyword evidence="3" id="KW-1185">Reference proteome</keyword>
<dbReference type="AlphaFoldDB" id="A0A432ZF98"/>
<dbReference type="Proteomes" id="UP000287996">
    <property type="component" value="Unassembled WGS sequence"/>
</dbReference>
<dbReference type="Gene3D" id="3.30.70.120">
    <property type="match status" value="1"/>
</dbReference>
<comment type="caution">
    <text evidence="2">The sequence shown here is derived from an EMBL/GenBank/DDBJ whole genome shotgun (WGS) entry which is preliminary data.</text>
</comment>
<gene>
    <name evidence="2" type="ORF">CWI84_11490</name>
</gene>